<proteinExistence type="predicted"/>
<feature type="compositionally biased region" description="Pro residues" evidence="1">
    <location>
        <begin position="1206"/>
        <end position="1216"/>
    </location>
</feature>
<dbReference type="InterPro" id="IPR007844">
    <property type="entry name" value="AsmA"/>
</dbReference>
<dbReference type="RefSeq" id="WP_209736954.1">
    <property type="nucleotide sequence ID" value="NZ_CP072611.1"/>
</dbReference>
<keyword evidence="4" id="KW-1185">Reference proteome</keyword>
<evidence type="ECO:0000313" key="4">
    <source>
        <dbReference type="Proteomes" id="UP001597371"/>
    </source>
</evidence>
<feature type="compositionally biased region" description="Low complexity" evidence="1">
    <location>
        <begin position="1183"/>
        <end position="1205"/>
    </location>
</feature>
<feature type="domain" description="AsmA" evidence="2">
    <location>
        <begin position="4"/>
        <end position="118"/>
    </location>
</feature>
<protein>
    <submittedName>
        <fullName evidence="3">AsmA family protein</fullName>
    </submittedName>
</protein>
<dbReference type="InterPro" id="IPR017023">
    <property type="entry name" value="UCP034039"/>
</dbReference>
<gene>
    <name evidence="3" type="ORF">ACFSKQ_07650</name>
</gene>
<reference evidence="4" key="1">
    <citation type="journal article" date="2019" name="Int. J. Syst. Evol. Microbiol.">
        <title>The Global Catalogue of Microorganisms (GCM) 10K type strain sequencing project: providing services to taxonomists for standard genome sequencing and annotation.</title>
        <authorList>
            <consortium name="The Broad Institute Genomics Platform"/>
            <consortium name="The Broad Institute Genome Sequencing Center for Infectious Disease"/>
            <person name="Wu L."/>
            <person name="Ma J."/>
        </authorList>
    </citation>
    <scope>NUCLEOTIDE SEQUENCE [LARGE SCALE GENOMIC DNA]</scope>
    <source>
        <strain evidence="4">ZS-35-S2</strain>
    </source>
</reference>
<dbReference type="Proteomes" id="UP001597371">
    <property type="component" value="Unassembled WGS sequence"/>
</dbReference>
<sequence length="1229" mass="127229">MRIFIAIGGLVVLLLCAALVVPLFVDWTAFREDFEREASRALGQPVRVAGEAEARLLPFPSLTFTDVVVGPDGAEPVMTLERFRMDAELAPYLSGEIRIFQMRLESPHLRVKLGADGRPAGPPLAGATGSNVILENVEITNGRVSLQNRETGRTRELAGIEAQLSAQTLSGPFAGGGALSLDGRPFTFSLASGRIAPEGEWPLRLTLSSAPLGASFMFDGTTLVGDGALDFSGGFELVSPLPGEEAGTLPPVRLTSALALTPRRAEFTSMRAEIGGGERPYVLSGEGSLDIADIPHFTLSLQGEQVDVDALPGATPGEGGAAPDFPARAEAVRRTLAAIPPVEIPGEIELVLPVVTAGDTTIRNTRFRGSPTGGGWAIRELSAELPGRTLVEASGLMTVRESLGFAGDLLVAARQPGRFASWLTGTAAEPAVAALSRAGFSGRVRLSEREQVFESLEVDVGGQRLVGRLERGGEPGARQLSADLAGEAADLDAFLAFARVFSGGAEIIEPVEAMDLRIDAGPVSLAGYQADTLAADFSFADDLLDLRSLIVEGLAGMTLDARGTVAELSTSPRPDLAFELGAEDSAQAAGLLVRAFPDHPIMDTLAVRLRPLGALAVSGVVSAPPDAESGALRVSLEGQAGETQLALTAQAGEGLAALREGGRFEANASLSSEEPGLLLSQLGLAGIDLGLPAPLTVTASLSGEDISAARTELALSAPGSQASLSGTTGFDASGLASADLDLRASSEDASLWLVASGTAFGQGLDAVPLDLSARLGWTREGWRLEGIEGTVVQTGIAGALAADAGGPVGGGLSLSDLSLPWLATVVYAGPPDGGAGEGWPEQPFGSSLLPRTAFVVDLEAGRLDLGGGAEARDFTATVEGGADRLRLLDAAASLAGGRPAGRVEMRNAGGLGSLAFDLSMEDARLPAGGPLEGILTGRIAGEGSGQSFAALASSLTGEGRVALAEAALRGIAPSRLPGLLAAVDAQGFELESEPVAGLLRQADEGAAYPLGDVEADLVLGLGALRVLPVSLEAGDERLVGSGSIRLADFGVEGTLALAFTPPEAERLPDTAPAIGYRIDGPFGAPFVLSDVEPLTSYLSLRAYAREQERLEAMREDLRETLRLRREARYYRHLAAERERAEAERLRLEQEAEAARQEAERAAAEEEQERIRAEEAERARAEEAAQSADPAAPAVSLPEPLLQEPEAPGPAGPPPPSYEGLPGVGPPLDF</sequence>
<comment type="caution">
    <text evidence="3">The sequence shown here is derived from an EMBL/GenBank/DDBJ whole genome shotgun (WGS) entry which is preliminary data.</text>
</comment>
<evidence type="ECO:0000313" key="3">
    <source>
        <dbReference type="EMBL" id="MFD2237338.1"/>
    </source>
</evidence>
<name>A0ABW5CMM0_9HYPH</name>
<dbReference type="InterPro" id="IPR052894">
    <property type="entry name" value="AsmA-related"/>
</dbReference>
<dbReference type="PANTHER" id="PTHR30441">
    <property type="entry name" value="DUF748 DOMAIN-CONTAINING PROTEIN"/>
    <property type="match status" value="1"/>
</dbReference>
<dbReference type="PIRSF" id="PIRSF034039">
    <property type="entry name" value="UCP034039"/>
    <property type="match status" value="1"/>
</dbReference>
<evidence type="ECO:0000256" key="1">
    <source>
        <dbReference type="SAM" id="MobiDB-lite"/>
    </source>
</evidence>
<organism evidence="3 4">
    <name type="scientific">Aureimonas populi</name>
    <dbReference type="NCBI Taxonomy" id="1701758"/>
    <lineage>
        <taxon>Bacteria</taxon>
        <taxon>Pseudomonadati</taxon>
        <taxon>Pseudomonadota</taxon>
        <taxon>Alphaproteobacteria</taxon>
        <taxon>Hyphomicrobiales</taxon>
        <taxon>Aurantimonadaceae</taxon>
        <taxon>Aureimonas</taxon>
    </lineage>
</organism>
<accession>A0ABW5CMM0</accession>
<evidence type="ECO:0000259" key="2">
    <source>
        <dbReference type="Pfam" id="PF05170"/>
    </source>
</evidence>
<feature type="compositionally biased region" description="Basic and acidic residues" evidence="1">
    <location>
        <begin position="1155"/>
        <end position="1182"/>
    </location>
</feature>
<dbReference type="Pfam" id="PF05170">
    <property type="entry name" value="AsmA"/>
    <property type="match status" value="1"/>
</dbReference>
<dbReference type="PANTHER" id="PTHR30441:SF4">
    <property type="entry name" value="PROTEIN ASMA"/>
    <property type="match status" value="1"/>
</dbReference>
<dbReference type="EMBL" id="JBHUIJ010000008">
    <property type="protein sequence ID" value="MFD2237338.1"/>
    <property type="molecule type" value="Genomic_DNA"/>
</dbReference>
<feature type="region of interest" description="Disordered" evidence="1">
    <location>
        <begin position="1155"/>
        <end position="1229"/>
    </location>
</feature>